<accession>A0A840HVU0</accession>
<sequence>MPIGNAALEGAREEVKAWLRLETSHEDALVDRLVRSAIGFGEGFIGQALVVREETQRLSAGCEWQRLNLTPVRAITNVMGVPAEGPVFPMPSANYGVDIDANGDGWVRVIEPGAAGRIDVIFSTGLALDWAGLPEAIRQGAVRLAAHMFTHRDGDGGGPPAAVSALWRPWRRMRLG</sequence>
<keyword evidence="2" id="KW-1185">Reference proteome</keyword>
<proteinExistence type="predicted"/>
<reference evidence="1 2" key="1">
    <citation type="submission" date="2020-08" db="EMBL/GenBank/DDBJ databases">
        <title>Genomic Encyclopedia of Type Strains, Phase IV (KMG-IV): sequencing the most valuable type-strain genomes for metagenomic binning, comparative biology and taxonomic classification.</title>
        <authorList>
            <person name="Goeker M."/>
        </authorList>
    </citation>
    <scope>NUCLEOTIDE SEQUENCE [LARGE SCALE GENOMIC DNA]</scope>
    <source>
        <strain evidence="1 2">DSM 7465</strain>
    </source>
</reference>
<dbReference type="EMBL" id="JACHOV010000007">
    <property type="protein sequence ID" value="MBB4641737.1"/>
    <property type="molecule type" value="Genomic_DNA"/>
</dbReference>
<dbReference type="RefSeq" id="WP_184475531.1">
    <property type="nucleotide sequence ID" value="NZ_JACHOV010000007.1"/>
</dbReference>
<dbReference type="InterPro" id="IPR011738">
    <property type="entry name" value="Phage_CHP"/>
</dbReference>
<comment type="caution">
    <text evidence="1">The sequence shown here is derived from an EMBL/GenBank/DDBJ whole genome shotgun (WGS) entry which is preliminary data.</text>
</comment>
<dbReference type="Gene3D" id="1.10.3230.30">
    <property type="entry name" value="Phage gp6-like head-tail connector protein"/>
    <property type="match status" value="1"/>
</dbReference>
<name>A0A840HVU0_9SPHN</name>
<gene>
    <name evidence="1" type="ORF">HNQ99_002050</name>
</gene>
<dbReference type="AlphaFoldDB" id="A0A840HVU0"/>
<evidence type="ECO:0000313" key="1">
    <source>
        <dbReference type="EMBL" id="MBB4641737.1"/>
    </source>
</evidence>
<evidence type="ECO:0000313" key="2">
    <source>
        <dbReference type="Proteomes" id="UP000575068"/>
    </source>
</evidence>
<protein>
    <submittedName>
        <fullName evidence="1">Putative phiE125 gp8 family phage protein</fullName>
    </submittedName>
</protein>
<dbReference type="NCBIfam" id="TIGR02215">
    <property type="entry name" value="phage_chp_gp8"/>
    <property type="match status" value="1"/>
</dbReference>
<dbReference type="Proteomes" id="UP000575068">
    <property type="component" value="Unassembled WGS sequence"/>
</dbReference>
<dbReference type="CDD" id="cd08054">
    <property type="entry name" value="gp6"/>
    <property type="match status" value="1"/>
</dbReference>
<organism evidence="1 2">
    <name type="scientific">Rhizorhapis suberifaciens</name>
    <name type="common">corky root of lettuce</name>
    <dbReference type="NCBI Taxonomy" id="13656"/>
    <lineage>
        <taxon>Bacteria</taxon>
        <taxon>Pseudomonadati</taxon>
        <taxon>Pseudomonadota</taxon>
        <taxon>Alphaproteobacteria</taxon>
        <taxon>Sphingomonadales</taxon>
        <taxon>Sphingomonadaceae</taxon>
        <taxon>Rhizorhapis</taxon>
    </lineage>
</organism>